<keyword evidence="4 9" id="KW-0547">Nucleotide-binding</keyword>
<feature type="binding site" evidence="9">
    <location>
        <position position="138"/>
    </location>
    <ligand>
        <name>ATP</name>
        <dbReference type="ChEBI" id="CHEBI:30616"/>
    </ligand>
</feature>
<gene>
    <name evidence="11" type="ORF">AFUS01_LOCUS26433</name>
</gene>
<evidence type="ECO:0000313" key="12">
    <source>
        <dbReference type="Proteomes" id="UP000708208"/>
    </source>
</evidence>
<dbReference type="PROSITE" id="PS50011">
    <property type="entry name" value="PROTEIN_KINASE_DOM"/>
    <property type="match status" value="1"/>
</dbReference>
<dbReference type="PANTHER" id="PTHR24419">
    <property type="entry name" value="INTERLEUKIN-1 RECEPTOR-ASSOCIATED KINASE"/>
    <property type="match status" value="1"/>
</dbReference>
<keyword evidence="5" id="KW-0418">Kinase</keyword>
<dbReference type="EMBL" id="CAJVCH010352368">
    <property type="protein sequence ID" value="CAG7815776.1"/>
    <property type="molecule type" value="Genomic_DNA"/>
</dbReference>
<dbReference type="GO" id="GO:0072354">
    <property type="term" value="F:histone H3T3 kinase activity"/>
    <property type="evidence" value="ECO:0007669"/>
    <property type="project" value="TreeGrafter"/>
</dbReference>
<evidence type="ECO:0000256" key="8">
    <source>
        <dbReference type="ARBA" id="ARBA00048679"/>
    </source>
</evidence>
<accession>A0A8J2KDJ6</accession>
<dbReference type="GO" id="GO:0035556">
    <property type="term" value="P:intracellular signal transduction"/>
    <property type="evidence" value="ECO:0007669"/>
    <property type="project" value="TreeGrafter"/>
</dbReference>
<protein>
    <recommendedName>
        <fullName evidence="1">non-specific serine/threonine protein kinase</fullName>
        <ecNumber evidence="1">2.7.11.1</ecNumber>
    </recommendedName>
</protein>
<evidence type="ECO:0000313" key="11">
    <source>
        <dbReference type="EMBL" id="CAG7815776.1"/>
    </source>
</evidence>
<evidence type="ECO:0000256" key="2">
    <source>
        <dbReference type="ARBA" id="ARBA00022527"/>
    </source>
</evidence>
<dbReference type="PROSITE" id="PS00107">
    <property type="entry name" value="PROTEIN_KINASE_ATP"/>
    <property type="match status" value="1"/>
</dbReference>
<dbReference type="GO" id="GO:0000278">
    <property type="term" value="P:mitotic cell cycle"/>
    <property type="evidence" value="ECO:0007669"/>
    <property type="project" value="TreeGrafter"/>
</dbReference>
<dbReference type="GO" id="GO:0005524">
    <property type="term" value="F:ATP binding"/>
    <property type="evidence" value="ECO:0007669"/>
    <property type="project" value="UniProtKB-UniRule"/>
</dbReference>
<dbReference type="OrthoDB" id="21018at2759"/>
<evidence type="ECO:0000256" key="1">
    <source>
        <dbReference type="ARBA" id="ARBA00012513"/>
    </source>
</evidence>
<comment type="catalytic activity">
    <reaction evidence="7">
        <text>L-threonyl-[protein] + ATP = O-phospho-L-threonyl-[protein] + ADP + H(+)</text>
        <dbReference type="Rhea" id="RHEA:46608"/>
        <dbReference type="Rhea" id="RHEA-COMP:11060"/>
        <dbReference type="Rhea" id="RHEA-COMP:11605"/>
        <dbReference type="ChEBI" id="CHEBI:15378"/>
        <dbReference type="ChEBI" id="CHEBI:30013"/>
        <dbReference type="ChEBI" id="CHEBI:30616"/>
        <dbReference type="ChEBI" id="CHEBI:61977"/>
        <dbReference type="ChEBI" id="CHEBI:456216"/>
        <dbReference type="EC" id="2.7.11.1"/>
    </reaction>
</comment>
<keyword evidence="2" id="KW-0723">Serine/threonine-protein kinase</keyword>
<keyword evidence="6 9" id="KW-0067">ATP-binding</keyword>
<dbReference type="GO" id="GO:0005737">
    <property type="term" value="C:cytoplasm"/>
    <property type="evidence" value="ECO:0007669"/>
    <property type="project" value="TreeGrafter"/>
</dbReference>
<sequence length="397" mass="45499">MSAKNDPGYSDDLYVADIFLDLLEATRDGFKKDPMKLQGSETIMQPKTSQQSGVCSTSTDEVDSPLSINFKPIQKYLGDLSCSTECRNSIFQTCGQKEPIPIRLITHPLNKLRKIGEGAFGEVYAGQFNRNTVSRIFKIVAIEGKKFVNDQKQRKFKEIQPEIVICQELNKLRTGYNGCFTDGFVNLHNARICRGKYPKKLMDAWKNFKNHSGCENTKPDYPYNQLYAVFEHEFCGINVCMSHFKDHRQSLSIILQVAHALAAAEVACEFEHRDLHWGNVLIQETVNIYNVFTITGKFYRVPCCGLTSTIIDFSNSRITVDGNKIVFCDLANDDEQFIEGPDKVQFDVYKRMKRMTRNKWDKYTPKSNVVWIHYLTTKFLEDVSYTDIGLEENKNGN</sequence>
<name>A0A8J2KDJ6_9HEXA</name>
<dbReference type="InterPro" id="IPR000719">
    <property type="entry name" value="Prot_kinase_dom"/>
</dbReference>
<organism evidence="11 12">
    <name type="scientific">Allacma fusca</name>
    <dbReference type="NCBI Taxonomy" id="39272"/>
    <lineage>
        <taxon>Eukaryota</taxon>
        <taxon>Metazoa</taxon>
        <taxon>Ecdysozoa</taxon>
        <taxon>Arthropoda</taxon>
        <taxon>Hexapoda</taxon>
        <taxon>Collembola</taxon>
        <taxon>Symphypleona</taxon>
        <taxon>Sminthuridae</taxon>
        <taxon>Allacma</taxon>
    </lineage>
</organism>
<dbReference type="Proteomes" id="UP000708208">
    <property type="component" value="Unassembled WGS sequence"/>
</dbReference>
<dbReference type="InterPro" id="IPR024604">
    <property type="entry name" value="GSG2_C"/>
</dbReference>
<comment type="catalytic activity">
    <reaction evidence="8">
        <text>L-seryl-[protein] + ATP = O-phospho-L-seryl-[protein] + ADP + H(+)</text>
        <dbReference type="Rhea" id="RHEA:17989"/>
        <dbReference type="Rhea" id="RHEA-COMP:9863"/>
        <dbReference type="Rhea" id="RHEA-COMP:11604"/>
        <dbReference type="ChEBI" id="CHEBI:15378"/>
        <dbReference type="ChEBI" id="CHEBI:29999"/>
        <dbReference type="ChEBI" id="CHEBI:30616"/>
        <dbReference type="ChEBI" id="CHEBI:83421"/>
        <dbReference type="ChEBI" id="CHEBI:456216"/>
        <dbReference type="EC" id="2.7.11.1"/>
    </reaction>
</comment>
<dbReference type="GO" id="GO:0005634">
    <property type="term" value="C:nucleus"/>
    <property type="evidence" value="ECO:0007669"/>
    <property type="project" value="TreeGrafter"/>
</dbReference>
<proteinExistence type="predicted"/>
<dbReference type="Pfam" id="PF12330">
    <property type="entry name" value="Haspin_kinase"/>
    <property type="match status" value="1"/>
</dbReference>
<dbReference type="EC" id="2.7.11.1" evidence="1"/>
<keyword evidence="3" id="KW-0808">Transferase</keyword>
<dbReference type="InterPro" id="IPR017441">
    <property type="entry name" value="Protein_kinase_ATP_BS"/>
</dbReference>
<evidence type="ECO:0000256" key="7">
    <source>
        <dbReference type="ARBA" id="ARBA00047899"/>
    </source>
</evidence>
<feature type="domain" description="Protein kinase" evidence="10">
    <location>
        <begin position="109"/>
        <end position="397"/>
    </location>
</feature>
<evidence type="ECO:0000256" key="9">
    <source>
        <dbReference type="PROSITE-ProRule" id="PRU10141"/>
    </source>
</evidence>
<dbReference type="SMART" id="SM01331">
    <property type="entry name" value="DUF3635"/>
    <property type="match status" value="1"/>
</dbReference>
<dbReference type="PANTHER" id="PTHR24419:SF18">
    <property type="entry name" value="SERINE_THREONINE-PROTEIN KINASE HASPIN"/>
    <property type="match status" value="1"/>
</dbReference>
<comment type="caution">
    <text evidence="11">The sequence shown here is derived from an EMBL/GenBank/DDBJ whole genome shotgun (WGS) entry which is preliminary data.</text>
</comment>
<evidence type="ECO:0000256" key="6">
    <source>
        <dbReference type="ARBA" id="ARBA00022840"/>
    </source>
</evidence>
<evidence type="ECO:0000256" key="3">
    <source>
        <dbReference type="ARBA" id="ARBA00022679"/>
    </source>
</evidence>
<dbReference type="AlphaFoldDB" id="A0A8J2KDJ6"/>
<evidence type="ECO:0000256" key="5">
    <source>
        <dbReference type="ARBA" id="ARBA00022777"/>
    </source>
</evidence>
<keyword evidence="12" id="KW-1185">Reference proteome</keyword>
<reference evidence="11" key="1">
    <citation type="submission" date="2021-06" db="EMBL/GenBank/DDBJ databases">
        <authorList>
            <person name="Hodson N. C."/>
            <person name="Mongue J. A."/>
            <person name="Jaron S. K."/>
        </authorList>
    </citation>
    <scope>NUCLEOTIDE SEQUENCE</scope>
</reference>
<evidence type="ECO:0000256" key="4">
    <source>
        <dbReference type="ARBA" id="ARBA00022741"/>
    </source>
</evidence>
<evidence type="ECO:0000259" key="10">
    <source>
        <dbReference type="PROSITE" id="PS50011"/>
    </source>
</evidence>